<dbReference type="GO" id="GO:0005886">
    <property type="term" value="C:plasma membrane"/>
    <property type="evidence" value="ECO:0007669"/>
    <property type="project" value="UniProtKB-SubCell"/>
</dbReference>
<evidence type="ECO:0000256" key="6">
    <source>
        <dbReference type="ARBA" id="ARBA00022989"/>
    </source>
</evidence>
<feature type="domain" description="Major facilitator superfamily (MFS) profile" evidence="9">
    <location>
        <begin position="9"/>
        <end position="391"/>
    </location>
</feature>
<dbReference type="Gene3D" id="1.20.1720.10">
    <property type="entry name" value="Multidrug resistance protein D"/>
    <property type="match status" value="1"/>
</dbReference>
<feature type="transmembrane region" description="Helical" evidence="8">
    <location>
        <begin position="306"/>
        <end position="332"/>
    </location>
</feature>
<proteinExistence type="inferred from homology"/>
<feature type="transmembrane region" description="Helical" evidence="8">
    <location>
        <begin position="284"/>
        <end position="300"/>
    </location>
</feature>
<keyword evidence="3 8" id="KW-0813">Transport</keyword>
<dbReference type="PROSITE" id="PS50850">
    <property type="entry name" value="MFS"/>
    <property type="match status" value="1"/>
</dbReference>
<dbReference type="NCBIfam" id="TIGR00710">
    <property type="entry name" value="efflux_Bcr_CflA"/>
    <property type="match status" value="1"/>
</dbReference>
<evidence type="ECO:0000256" key="8">
    <source>
        <dbReference type="RuleBase" id="RU365088"/>
    </source>
</evidence>
<dbReference type="Proteomes" id="UP000243084">
    <property type="component" value="Unassembled WGS sequence"/>
</dbReference>
<dbReference type="OrthoDB" id="9814303at2"/>
<gene>
    <name evidence="10" type="ORF">SAMN05216229_103138</name>
</gene>
<feature type="transmembrane region" description="Helical" evidence="8">
    <location>
        <begin position="344"/>
        <end position="362"/>
    </location>
</feature>
<evidence type="ECO:0000256" key="7">
    <source>
        <dbReference type="ARBA" id="ARBA00023136"/>
    </source>
</evidence>
<protein>
    <recommendedName>
        <fullName evidence="8">Bcr/CflA family efflux transporter</fullName>
    </recommendedName>
</protein>
<feature type="transmembrane region" description="Helical" evidence="8">
    <location>
        <begin position="101"/>
        <end position="123"/>
    </location>
</feature>
<accession>A0A1I5R3Q8</accession>
<comment type="subcellular location">
    <subcellularLocation>
        <location evidence="8">Cell inner membrane</location>
        <topology evidence="8">Multi-pass membrane protein</topology>
    </subcellularLocation>
    <subcellularLocation>
        <location evidence="1">Cell membrane</location>
        <topology evidence="1">Multi-pass membrane protein</topology>
    </subcellularLocation>
</comment>
<evidence type="ECO:0000313" key="11">
    <source>
        <dbReference type="Proteomes" id="UP000243084"/>
    </source>
</evidence>
<dbReference type="GO" id="GO:0015385">
    <property type="term" value="F:sodium:proton antiporter activity"/>
    <property type="evidence" value="ECO:0007669"/>
    <property type="project" value="TreeGrafter"/>
</dbReference>
<name>A0A1I5R3Q8_9GAMM</name>
<keyword evidence="8" id="KW-0997">Cell inner membrane</keyword>
<comment type="similarity">
    <text evidence="2 8">Belongs to the major facilitator superfamily. Bcr/CmlA family.</text>
</comment>
<dbReference type="InterPro" id="IPR036259">
    <property type="entry name" value="MFS_trans_sf"/>
</dbReference>
<dbReference type="InterPro" id="IPR011701">
    <property type="entry name" value="MFS"/>
</dbReference>
<dbReference type="GO" id="GO:1990961">
    <property type="term" value="P:xenobiotic detoxification by transmembrane export across the plasma membrane"/>
    <property type="evidence" value="ECO:0007669"/>
    <property type="project" value="InterPro"/>
</dbReference>
<dbReference type="SUPFAM" id="SSF103473">
    <property type="entry name" value="MFS general substrate transporter"/>
    <property type="match status" value="1"/>
</dbReference>
<keyword evidence="7 8" id="KW-0472">Membrane</keyword>
<feature type="transmembrane region" description="Helical" evidence="8">
    <location>
        <begin position="47"/>
        <end position="66"/>
    </location>
</feature>
<sequence>MTSSRDIPLLLLLLLGALTAIAPMSTDMYLPAFPAIQERLGLAPGEVELSFSAYFVGMLLGMLCYGPISDRFGRRPPLLFGLSLYTLASLLLAGSDSLAGLIGWRFVQGLGGCAGAVLAVAIVRDRCTPQQTGRVMSLITLVMGVAPVFAPLVGGLVLELWGWHAIFVTLAGFGALCLLGLLSVLDESLAQRSARLALRPVLAGYGELLLDRRFIGYSLSQACTTGAMFAYIVGSPFVLIELHGVSPQRFGLFFGVNAIGLVLASQLVRLLLRRFSPQQLLPRMLWVPLLAGSLLMLNQLQGLEGLWLILPAFFVLVSSVGLVGPNATALAMAEQGARAGQASALHVSLTFGMGMLAGLLVSRLHDGSLLPLALVVFAFNIAGLLAVRLRREPLVEPVHEVGT</sequence>
<dbReference type="RefSeq" id="WP_092428894.1">
    <property type="nucleotide sequence ID" value="NZ_FOXM01000003.1"/>
</dbReference>
<evidence type="ECO:0000256" key="5">
    <source>
        <dbReference type="ARBA" id="ARBA00022692"/>
    </source>
</evidence>
<feature type="transmembrane region" description="Helical" evidence="8">
    <location>
        <begin position="135"/>
        <end position="157"/>
    </location>
</feature>
<keyword evidence="6 8" id="KW-1133">Transmembrane helix</keyword>
<dbReference type="EMBL" id="FOXM01000003">
    <property type="protein sequence ID" value="SFP53000.1"/>
    <property type="molecule type" value="Genomic_DNA"/>
</dbReference>
<dbReference type="PANTHER" id="PTHR23502">
    <property type="entry name" value="MAJOR FACILITATOR SUPERFAMILY"/>
    <property type="match status" value="1"/>
</dbReference>
<dbReference type="PANTHER" id="PTHR23502:SF132">
    <property type="entry name" value="POLYAMINE TRANSPORTER 2-RELATED"/>
    <property type="match status" value="1"/>
</dbReference>
<evidence type="ECO:0000313" key="10">
    <source>
        <dbReference type="EMBL" id="SFP53000.1"/>
    </source>
</evidence>
<dbReference type="GO" id="GO:0042910">
    <property type="term" value="F:xenobiotic transmembrane transporter activity"/>
    <property type="evidence" value="ECO:0007669"/>
    <property type="project" value="InterPro"/>
</dbReference>
<keyword evidence="11" id="KW-1185">Reference proteome</keyword>
<evidence type="ECO:0000259" key="9">
    <source>
        <dbReference type="PROSITE" id="PS50850"/>
    </source>
</evidence>
<dbReference type="FunFam" id="1.20.1720.10:FF:000005">
    <property type="entry name" value="Bcr/CflA family efflux transporter"/>
    <property type="match status" value="1"/>
</dbReference>
<evidence type="ECO:0000256" key="2">
    <source>
        <dbReference type="ARBA" id="ARBA00006236"/>
    </source>
</evidence>
<dbReference type="CDD" id="cd17320">
    <property type="entry name" value="MFS_MdfA_MDR_like"/>
    <property type="match status" value="1"/>
</dbReference>
<evidence type="ECO:0000256" key="3">
    <source>
        <dbReference type="ARBA" id="ARBA00022448"/>
    </source>
</evidence>
<feature type="transmembrane region" description="Helical" evidence="8">
    <location>
        <begin position="78"/>
        <end position="95"/>
    </location>
</feature>
<feature type="transmembrane region" description="Helical" evidence="8">
    <location>
        <begin position="368"/>
        <end position="387"/>
    </location>
</feature>
<feature type="transmembrane region" description="Helical" evidence="8">
    <location>
        <begin position="163"/>
        <end position="185"/>
    </location>
</feature>
<keyword evidence="5 8" id="KW-0812">Transmembrane</keyword>
<keyword evidence="4" id="KW-1003">Cell membrane</keyword>
<dbReference type="AlphaFoldDB" id="A0A1I5R3Q8"/>
<dbReference type="Pfam" id="PF07690">
    <property type="entry name" value="MFS_1"/>
    <property type="match status" value="1"/>
</dbReference>
<reference evidence="11" key="1">
    <citation type="submission" date="2016-10" db="EMBL/GenBank/DDBJ databases">
        <authorList>
            <person name="Varghese N."/>
            <person name="Submissions S."/>
        </authorList>
    </citation>
    <scope>NUCLEOTIDE SEQUENCE [LARGE SCALE GENOMIC DNA]</scope>
    <source>
        <strain evidence="11">JCM 18195</strain>
    </source>
</reference>
<organism evidence="10 11">
    <name type="scientific">Geopseudomonas sagittaria</name>
    <dbReference type="NCBI Taxonomy" id="1135990"/>
    <lineage>
        <taxon>Bacteria</taxon>
        <taxon>Pseudomonadati</taxon>
        <taxon>Pseudomonadota</taxon>
        <taxon>Gammaproteobacteria</taxon>
        <taxon>Pseudomonadales</taxon>
        <taxon>Pseudomonadaceae</taxon>
        <taxon>Geopseudomonas</taxon>
    </lineage>
</organism>
<evidence type="ECO:0000256" key="1">
    <source>
        <dbReference type="ARBA" id="ARBA00004651"/>
    </source>
</evidence>
<dbReference type="InterPro" id="IPR020846">
    <property type="entry name" value="MFS_dom"/>
</dbReference>
<comment type="caution">
    <text evidence="8">Lacks conserved residue(s) required for the propagation of feature annotation.</text>
</comment>
<feature type="transmembrane region" description="Helical" evidence="8">
    <location>
        <begin position="252"/>
        <end position="272"/>
    </location>
</feature>
<dbReference type="InterPro" id="IPR004812">
    <property type="entry name" value="Efflux_drug-R_Bcr/CmlA"/>
</dbReference>
<feature type="transmembrane region" description="Helical" evidence="8">
    <location>
        <begin position="214"/>
        <end position="240"/>
    </location>
</feature>
<evidence type="ECO:0000256" key="4">
    <source>
        <dbReference type="ARBA" id="ARBA00022475"/>
    </source>
</evidence>